<name>A0AC61QVI3_9FIRM</name>
<proteinExistence type="predicted"/>
<comment type="caution">
    <text evidence="1">The sequence shown here is derived from an EMBL/GenBank/DDBJ whole genome shotgun (WGS) entry which is preliminary data.</text>
</comment>
<evidence type="ECO:0000313" key="2">
    <source>
        <dbReference type="Proteomes" id="UP000307720"/>
    </source>
</evidence>
<gene>
    <name evidence="1" type="ORF">E5357_15635</name>
</gene>
<protein>
    <submittedName>
        <fullName evidence="1">GntR family transcriptional regulator</fullName>
    </submittedName>
</protein>
<dbReference type="Proteomes" id="UP000307720">
    <property type="component" value="Unassembled WGS sequence"/>
</dbReference>
<sequence length="224" mass="25746">MTGDFQIDMNEYLPLRDVVFNTLRQAILRGELKPGERLMEIQLAQRLGVSRTPVREAIRKLELEGLVLMIPRKGAEVAEITIKDLEDVLQVRAALEELAVRDACEKITEEQLKELRRSNAAFKIALSGDDILASGQADMDFHEIIYKATDNRRLMQILNNLREQMYRYRMEYLKDREMHPVLLGEHEAICSALASRDAEQAGEAIRSHIENQKESIINSLKEKE</sequence>
<reference evidence="1" key="1">
    <citation type="submission" date="2019-04" db="EMBL/GenBank/DDBJ databases">
        <title>Microbes associate with the intestines of laboratory mice.</title>
        <authorList>
            <person name="Navarre W."/>
            <person name="Wong E."/>
            <person name="Huang K."/>
            <person name="Tropini C."/>
            <person name="Ng K."/>
            <person name="Yu B."/>
        </authorList>
    </citation>
    <scope>NUCLEOTIDE SEQUENCE</scope>
    <source>
        <strain evidence="1">NM72_1-8</strain>
    </source>
</reference>
<accession>A0AC61QVI3</accession>
<organism evidence="1 2">
    <name type="scientific">Hominisplanchenecus murintestinalis</name>
    <dbReference type="NCBI Taxonomy" id="2941517"/>
    <lineage>
        <taxon>Bacteria</taxon>
        <taxon>Bacillati</taxon>
        <taxon>Bacillota</taxon>
        <taxon>Clostridia</taxon>
        <taxon>Lachnospirales</taxon>
        <taxon>Lachnospiraceae</taxon>
        <taxon>Hominisplanchenecus</taxon>
    </lineage>
</organism>
<evidence type="ECO:0000313" key="1">
    <source>
        <dbReference type="EMBL" id="TGX96597.1"/>
    </source>
</evidence>
<keyword evidence="2" id="KW-1185">Reference proteome</keyword>
<dbReference type="EMBL" id="SRZB01000055">
    <property type="protein sequence ID" value="TGX96597.1"/>
    <property type="molecule type" value="Genomic_DNA"/>
</dbReference>